<dbReference type="GO" id="GO:0015483">
    <property type="term" value="F:long-chain fatty acid transporting porin activity"/>
    <property type="evidence" value="ECO:0007669"/>
    <property type="project" value="TreeGrafter"/>
</dbReference>
<dbReference type="AlphaFoldDB" id="I3IHP4"/>
<keyword evidence="4" id="KW-0812">Transmembrane</keyword>
<comment type="caution">
    <text evidence="8">The sequence shown here is derived from an EMBL/GenBank/DDBJ whole genome shotgun (WGS) entry which is preliminary data.</text>
</comment>
<evidence type="ECO:0000256" key="1">
    <source>
        <dbReference type="ARBA" id="ARBA00004571"/>
    </source>
</evidence>
<keyword evidence="3" id="KW-1134">Transmembrane beta strand</keyword>
<accession>I3IHP4</accession>
<evidence type="ECO:0000313" key="9">
    <source>
        <dbReference type="Proteomes" id="UP000002985"/>
    </source>
</evidence>
<comment type="similarity">
    <text evidence="2">Belongs to the OmpP1/FadL family.</text>
</comment>
<evidence type="ECO:0000256" key="3">
    <source>
        <dbReference type="ARBA" id="ARBA00022452"/>
    </source>
</evidence>
<dbReference type="Pfam" id="PF03349">
    <property type="entry name" value="Toluene_X"/>
    <property type="match status" value="1"/>
</dbReference>
<dbReference type="SUPFAM" id="SSF56935">
    <property type="entry name" value="Porins"/>
    <property type="match status" value="1"/>
</dbReference>
<keyword evidence="9" id="KW-1185">Reference proteome</keyword>
<name>I3IHP4_9BACT</name>
<dbReference type="STRING" id="247490.KSU1_B0382"/>
<comment type="subcellular location">
    <subcellularLocation>
        <location evidence="1">Cell outer membrane</location>
        <topology evidence="1">Multi-pass membrane protein</topology>
    </subcellularLocation>
</comment>
<dbReference type="InterPro" id="IPR005017">
    <property type="entry name" value="OMPP1/FadL/TodX"/>
</dbReference>
<dbReference type="GO" id="GO:0009279">
    <property type="term" value="C:cell outer membrane"/>
    <property type="evidence" value="ECO:0007669"/>
    <property type="project" value="UniProtKB-SubCell"/>
</dbReference>
<protein>
    <recommendedName>
        <fullName evidence="10">Long-chain fatty acid transport protein</fullName>
    </recommendedName>
</protein>
<dbReference type="PANTHER" id="PTHR35093">
    <property type="entry name" value="OUTER MEMBRANE PROTEIN NMB0088-RELATED"/>
    <property type="match status" value="1"/>
</dbReference>
<evidence type="ECO:0008006" key="10">
    <source>
        <dbReference type="Google" id="ProtNLM"/>
    </source>
</evidence>
<evidence type="ECO:0000313" key="8">
    <source>
        <dbReference type="EMBL" id="GAB61239.1"/>
    </source>
</evidence>
<dbReference type="OrthoDB" id="251243at2"/>
<sequence length="428" mass="48115">MRLKYFLFILIFIPFSTLLTKTSFAQITPPINATPLPVGSGARALGQGGAFIAVADDATAASWNPGGLIQLERPEFSLVGSFLYTQQDFNPGNSGLFSLGNEDVSRGDLNYQQKYDFHMQIDFNEILEIPDLEFIEDVSTDFESKGGVGALTPAIAIQILPKLSLGIAVNIYTDEFFDDFAWRETFRQKRNGTFFGSPFSGSLDEEETFKNFQAVNVTAGMLLDVWEKEDKLLTFGAVFHSPYTADVDHVQDRVSSLTDEFGTQTESTHFREHLEIDFPMSFGAGLGFRYNDALSFSMDVTWTDWSSFQQENDRGEKTRPLGNVSTDRGIDDTYAIRCGTEYLIFRQKMIIPLRGGIFYDPRPSLDDPTDVYGFSVGSGVAFKRFSIDGAYQFRWANDVEGEDFGRTIEDTHFDLNEHLFLASVIVYF</sequence>
<proteinExistence type="inferred from homology"/>
<dbReference type="Gene3D" id="2.40.160.60">
    <property type="entry name" value="Outer membrane protein transport protein (OMPP1/FadL/TodX)"/>
    <property type="match status" value="1"/>
</dbReference>
<evidence type="ECO:0000256" key="5">
    <source>
        <dbReference type="ARBA" id="ARBA00022729"/>
    </source>
</evidence>
<reference evidence="8 9" key="1">
    <citation type="journal article" date="2012" name="FEBS Lett.">
        <title>Anammox organism KSU-1 expresses a NirK-type copper-containing nitrite reductase instead of a NirS-type with cytochrome cd1.</title>
        <authorList>
            <person name="Hira D."/>
            <person name="Toh H."/>
            <person name="Migita C.T."/>
            <person name="Okubo H."/>
            <person name="Nishiyama T."/>
            <person name="Hattori M."/>
            <person name="Furukawa K."/>
            <person name="Fujii T."/>
        </authorList>
    </citation>
    <scope>NUCLEOTIDE SEQUENCE [LARGE SCALE GENOMIC DNA]</scope>
</reference>
<keyword evidence="6" id="KW-0472">Membrane</keyword>
<dbReference type="Proteomes" id="UP000002985">
    <property type="component" value="Unassembled WGS sequence"/>
</dbReference>
<dbReference type="eggNOG" id="COG2067">
    <property type="taxonomic scope" value="Bacteria"/>
</dbReference>
<evidence type="ECO:0000256" key="2">
    <source>
        <dbReference type="ARBA" id="ARBA00008163"/>
    </source>
</evidence>
<dbReference type="EMBL" id="BAFH01000002">
    <property type="protein sequence ID" value="GAB61239.1"/>
    <property type="molecule type" value="Genomic_DNA"/>
</dbReference>
<organism evidence="8 9">
    <name type="scientific">Candidatus Jettenia caeni</name>
    <dbReference type="NCBI Taxonomy" id="247490"/>
    <lineage>
        <taxon>Bacteria</taxon>
        <taxon>Pseudomonadati</taxon>
        <taxon>Planctomycetota</taxon>
        <taxon>Candidatus Brocadiia</taxon>
        <taxon>Candidatus Brocadiales</taxon>
        <taxon>Candidatus Brocadiaceae</taxon>
        <taxon>Candidatus Jettenia</taxon>
    </lineage>
</organism>
<keyword evidence="7" id="KW-0998">Cell outer membrane</keyword>
<evidence type="ECO:0000256" key="7">
    <source>
        <dbReference type="ARBA" id="ARBA00023237"/>
    </source>
</evidence>
<dbReference type="PANTHER" id="PTHR35093:SF8">
    <property type="entry name" value="OUTER MEMBRANE PROTEIN NMB0088-RELATED"/>
    <property type="match status" value="1"/>
</dbReference>
<keyword evidence="5" id="KW-0732">Signal</keyword>
<evidence type="ECO:0000256" key="6">
    <source>
        <dbReference type="ARBA" id="ARBA00023136"/>
    </source>
</evidence>
<gene>
    <name evidence="8" type="ORF">KSU1_B0382</name>
</gene>
<evidence type="ECO:0000256" key="4">
    <source>
        <dbReference type="ARBA" id="ARBA00022692"/>
    </source>
</evidence>